<organism evidence="8 9">
    <name type="scientific">Pseudidiomarina halophila</name>
    <dbReference type="NCBI Taxonomy" id="1449799"/>
    <lineage>
        <taxon>Bacteria</taxon>
        <taxon>Pseudomonadati</taxon>
        <taxon>Pseudomonadota</taxon>
        <taxon>Gammaproteobacteria</taxon>
        <taxon>Alteromonadales</taxon>
        <taxon>Idiomarinaceae</taxon>
        <taxon>Pseudidiomarina</taxon>
    </lineage>
</organism>
<dbReference type="InterPro" id="IPR022517">
    <property type="entry name" value="Asp_decarboxylase_pyridox"/>
</dbReference>
<keyword evidence="4 6" id="KW-0663">Pyridoxal phosphate</keyword>
<dbReference type="GO" id="GO:0005737">
    <property type="term" value="C:cytoplasm"/>
    <property type="evidence" value="ECO:0007669"/>
    <property type="project" value="TreeGrafter"/>
</dbReference>
<evidence type="ECO:0000256" key="1">
    <source>
        <dbReference type="ARBA" id="ARBA00001933"/>
    </source>
</evidence>
<comment type="similarity">
    <text evidence="2 7">Belongs to the group II decarboxylase family.</text>
</comment>
<dbReference type="EMBL" id="PIPW01000004">
    <property type="protein sequence ID" value="RUO51481.1"/>
    <property type="molecule type" value="Genomic_DNA"/>
</dbReference>
<evidence type="ECO:0000256" key="4">
    <source>
        <dbReference type="ARBA" id="ARBA00022898"/>
    </source>
</evidence>
<dbReference type="Pfam" id="PF00282">
    <property type="entry name" value="Pyridoxal_deC"/>
    <property type="match status" value="1"/>
</dbReference>
<evidence type="ECO:0000256" key="7">
    <source>
        <dbReference type="RuleBase" id="RU000382"/>
    </source>
</evidence>
<dbReference type="InterPro" id="IPR015422">
    <property type="entry name" value="PyrdxlP-dep_Trfase_small"/>
</dbReference>
<dbReference type="InterPro" id="IPR015424">
    <property type="entry name" value="PyrdxlP-dep_Trfase"/>
</dbReference>
<dbReference type="SUPFAM" id="SSF53383">
    <property type="entry name" value="PLP-dependent transferases"/>
    <property type="match status" value="1"/>
</dbReference>
<dbReference type="Gene3D" id="3.90.1150.10">
    <property type="entry name" value="Aspartate Aminotransferase, domain 1"/>
    <property type="match status" value="1"/>
</dbReference>
<feature type="modified residue" description="N6-(pyridoxal phosphate)lysine" evidence="6">
    <location>
        <position position="337"/>
    </location>
</feature>
<evidence type="ECO:0000256" key="5">
    <source>
        <dbReference type="ARBA" id="ARBA00023239"/>
    </source>
</evidence>
<keyword evidence="3" id="KW-0210">Decarboxylase</keyword>
<reference evidence="9" key="1">
    <citation type="journal article" date="2018" name="Front. Microbiol.">
        <title>Genome-Based Analysis Reveals the Taxonomy and Diversity of the Family Idiomarinaceae.</title>
        <authorList>
            <person name="Liu Y."/>
            <person name="Lai Q."/>
            <person name="Shao Z."/>
        </authorList>
    </citation>
    <scope>NUCLEOTIDE SEQUENCE [LARGE SCALE GENOMIC DNA]</scope>
    <source>
        <strain evidence="9">BH195</strain>
    </source>
</reference>
<protein>
    <submittedName>
        <fullName evidence="8">Putative pyridoxal-dependent aspartate 1-decarboxylase</fullName>
    </submittedName>
</protein>
<evidence type="ECO:0000313" key="9">
    <source>
        <dbReference type="Proteomes" id="UP000287198"/>
    </source>
</evidence>
<dbReference type="RefSeq" id="WP_126764284.1">
    <property type="nucleotide sequence ID" value="NZ_JBHLTZ010000014.1"/>
</dbReference>
<name>A0A432XSC4_9GAMM</name>
<dbReference type="GO" id="GO:0016831">
    <property type="term" value="F:carboxy-lyase activity"/>
    <property type="evidence" value="ECO:0007669"/>
    <property type="project" value="UniProtKB-KW"/>
</dbReference>
<dbReference type="Proteomes" id="UP000287198">
    <property type="component" value="Unassembled WGS sequence"/>
</dbReference>
<comment type="cofactor">
    <cofactor evidence="1 6 7">
        <name>pyridoxal 5'-phosphate</name>
        <dbReference type="ChEBI" id="CHEBI:597326"/>
    </cofactor>
</comment>
<dbReference type="InterPro" id="IPR015421">
    <property type="entry name" value="PyrdxlP-dep_Trfase_major"/>
</dbReference>
<keyword evidence="9" id="KW-1185">Reference proteome</keyword>
<dbReference type="PANTHER" id="PTHR45677:SF8">
    <property type="entry name" value="CYSTEINE SULFINIC ACID DECARBOXYLASE"/>
    <property type="match status" value="1"/>
</dbReference>
<evidence type="ECO:0000313" key="8">
    <source>
        <dbReference type="EMBL" id="RUO51481.1"/>
    </source>
</evidence>
<dbReference type="GO" id="GO:0030170">
    <property type="term" value="F:pyridoxal phosphate binding"/>
    <property type="evidence" value="ECO:0007669"/>
    <property type="project" value="InterPro"/>
</dbReference>
<dbReference type="NCBIfam" id="TIGR03799">
    <property type="entry name" value="NOD_PanD_pyr"/>
    <property type="match status" value="1"/>
</dbReference>
<dbReference type="InterPro" id="IPR002129">
    <property type="entry name" value="PyrdxlP-dep_de-COase"/>
</dbReference>
<evidence type="ECO:0000256" key="6">
    <source>
        <dbReference type="PIRSR" id="PIRSR602129-50"/>
    </source>
</evidence>
<evidence type="ECO:0000256" key="2">
    <source>
        <dbReference type="ARBA" id="ARBA00009533"/>
    </source>
</evidence>
<sequence>MSDHVFAEVSEEALLKIFTLPEAPDSTLGRIEKDLSENLMGFLGEHIVAREKPLHEIETNFSASEVPEQPRYVSDHTEFLLDNLVAHSVHTSSPRFIGHMTSALPYFLLPLAKLMVGLNQNLVKIETSKAFTPLERNVLGMLHNLVYSRDKNFYQRWMHSAQHSLGAMCSGGTVANITALWVARNLLLKPAPGFAGVAAEGFAAGLNHYGYKRLTVMVSERGHYSLSKAADILGIGRNNLIGVATDDRNRIRIDKLREACEQVAADGGRVLAIVGVAGTTETGHIDPLPELADCAADIGAHFHVDAAWGGATLMSNKHRHLLAGIERADSVTIDAHKQMYVPMGAGMVLFKEPGMVRAIEHHAEYVIRHGSKDLGAHTMEGSRPGMAMLVYSAMHVMGRRGYELLIDKSIEKARQFAELIRQQDDFEVITDPQLCLLTYRFVPKQVKVALEHASVDQVRRLTPHLNAITRFVQKRQREAGLSFVSRTKLTPAHYHREPTVVFRVVLANPLTTREMLEDVLKEQREIAAQAMGLRGALHTEMRELGLLSHN</sequence>
<proteinExistence type="inferred from homology"/>
<keyword evidence="5 7" id="KW-0456">Lyase</keyword>
<accession>A0A432XSC4</accession>
<dbReference type="AlphaFoldDB" id="A0A432XSC4"/>
<dbReference type="OrthoDB" id="9803665at2"/>
<evidence type="ECO:0000256" key="3">
    <source>
        <dbReference type="ARBA" id="ARBA00022793"/>
    </source>
</evidence>
<dbReference type="PANTHER" id="PTHR45677">
    <property type="entry name" value="GLUTAMATE DECARBOXYLASE-RELATED"/>
    <property type="match status" value="1"/>
</dbReference>
<dbReference type="Gene3D" id="3.40.640.10">
    <property type="entry name" value="Type I PLP-dependent aspartate aminotransferase-like (Major domain)"/>
    <property type="match status" value="1"/>
</dbReference>
<comment type="caution">
    <text evidence="8">The sequence shown here is derived from an EMBL/GenBank/DDBJ whole genome shotgun (WGS) entry which is preliminary data.</text>
</comment>
<dbReference type="GO" id="GO:0019752">
    <property type="term" value="P:carboxylic acid metabolic process"/>
    <property type="evidence" value="ECO:0007669"/>
    <property type="project" value="InterPro"/>
</dbReference>
<gene>
    <name evidence="8" type="primary">panP</name>
    <name evidence="8" type="ORF">CWI69_10865</name>
</gene>